<comment type="caution">
    <text evidence="10">The sequence shown here is derived from an EMBL/GenBank/DDBJ whole genome shotgun (WGS) entry which is preliminary data.</text>
</comment>
<dbReference type="AlphaFoldDB" id="A0A225VSB3"/>
<organism evidence="10 11">
    <name type="scientific">Phytophthora megakarya</name>
    <dbReference type="NCBI Taxonomy" id="4795"/>
    <lineage>
        <taxon>Eukaryota</taxon>
        <taxon>Sar</taxon>
        <taxon>Stramenopiles</taxon>
        <taxon>Oomycota</taxon>
        <taxon>Peronosporomycetes</taxon>
        <taxon>Peronosporales</taxon>
        <taxon>Peronosporaceae</taxon>
        <taxon>Phytophthora</taxon>
    </lineage>
</organism>
<feature type="signal peptide" evidence="7">
    <location>
        <begin position="1"/>
        <end position="23"/>
    </location>
</feature>
<keyword evidence="6" id="KW-0843">Virulence</keyword>
<dbReference type="InterPro" id="IPR040786">
    <property type="entry name" value="RXLR_WY"/>
</dbReference>
<evidence type="ECO:0000256" key="3">
    <source>
        <dbReference type="ARBA" id="ARBA00010400"/>
    </source>
</evidence>
<keyword evidence="4" id="KW-0964">Secreted</keyword>
<dbReference type="Pfam" id="PF18634">
    <property type="entry name" value="RXLR_WY"/>
    <property type="match status" value="1"/>
</dbReference>
<protein>
    <submittedName>
        <fullName evidence="10">RxLR effector protein</fullName>
    </submittedName>
</protein>
<sequence length="379" mass="43341">MYLRNVSGILIIILLTLVSVALALSDPDPDYKSTVNVAREKGDGLKRRLRSDDGLTVDEIDNEDINEDRGGISELPKIGDIMSKILPRLEPTPAVINKLSKVETNPKKAYEMLRLGKDVGKLEDNPTFVPWLQYIKMYRNKRGEYYFSDDSLLTLLKETRPEREVVELLQWMKQVPGMKIHAETMQVYLFDYPISTATRKLMNEAWLKARVRPRNVFTVLNRAGKEKNQGIIQWFRYTEMYRAEVKGDSFSEAQALKFLSDATFKNGAQIGTLLQVVKEVPDLKSVAERMQSLLFRNFIKGYGENPKDMATLFMLPWNSWGSILVMNRGDPIYKAWETYTLQYAASWGGPTLKKQVEQFFAKDNPEAALNAVLTFKASS</sequence>
<evidence type="ECO:0000256" key="1">
    <source>
        <dbReference type="ARBA" id="ARBA00004340"/>
    </source>
</evidence>
<evidence type="ECO:0000256" key="2">
    <source>
        <dbReference type="ARBA" id="ARBA00004613"/>
    </source>
</evidence>
<dbReference type="EMBL" id="NBNE01003351">
    <property type="protein sequence ID" value="OWZ07909.1"/>
    <property type="molecule type" value="Genomic_DNA"/>
</dbReference>
<gene>
    <name evidence="10" type="ORF">PHMEG_00019627</name>
</gene>
<dbReference type="Proteomes" id="UP000198211">
    <property type="component" value="Unassembled WGS sequence"/>
</dbReference>
<keyword evidence="11" id="KW-1185">Reference proteome</keyword>
<dbReference type="GO" id="GO:0005576">
    <property type="term" value="C:extracellular region"/>
    <property type="evidence" value="ECO:0007669"/>
    <property type="project" value="UniProtKB-SubCell"/>
</dbReference>
<proteinExistence type="inferred from homology"/>
<evidence type="ECO:0000256" key="7">
    <source>
        <dbReference type="SAM" id="SignalP"/>
    </source>
</evidence>
<evidence type="ECO:0000256" key="5">
    <source>
        <dbReference type="ARBA" id="ARBA00022729"/>
    </source>
</evidence>
<comment type="similarity">
    <text evidence="3">Belongs to the RxLR effector family.</text>
</comment>
<evidence type="ECO:0000259" key="9">
    <source>
        <dbReference type="Pfam" id="PF22748"/>
    </source>
</evidence>
<dbReference type="Pfam" id="PF22748">
    <property type="entry name" value="PexRD54_WY"/>
    <property type="match status" value="1"/>
</dbReference>
<keyword evidence="5 7" id="KW-0732">Signal</keyword>
<feature type="domain" description="RxLR effector PexRD54 WY" evidence="9">
    <location>
        <begin position="103"/>
        <end position="135"/>
    </location>
</feature>
<accession>A0A225VSB3</accession>
<evidence type="ECO:0000313" key="10">
    <source>
        <dbReference type="EMBL" id="OWZ07909.1"/>
    </source>
</evidence>
<evidence type="ECO:0000259" key="8">
    <source>
        <dbReference type="Pfam" id="PF18634"/>
    </source>
</evidence>
<feature type="domain" description="RXLR phytopathogen effector protein WY-domain" evidence="8">
    <location>
        <begin position="137"/>
        <end position="186"/>
    </location>
</feature>
<dbReference type="GO" id="GO:0043657">
    <property type="term" value="C:host cell"/>
    <property type="evidence" value="ECO:0007669"/>
    <property type="project" value="UniProtKB-SubCell"/>
</dbReference>
<name>A0A225VSB3_9STRA</name>
<evidence type="ECO:0000313" key="11">
    <source>
        <dbReference type="Proteomes" id="UP000198211"/>
    </source>
</evidence>
<dbReference type="InterPro" id="IPR054463">
    <property type="entry name" value="PexRD54_WY"/>
</dbReference>
<reference evidence="11" key="1">
    <citation type="submission" date="2017-03" db="EMBL/GenBank/DDBJ databases">
        <title>Phytopthora megakarya and P. palmivora, two closely related causual agents of cacao black pod achieved similar genome size and gene model numbers by different mechanisms.</title>
        <authorList>
            <person name="Ali S."/>
            <person name="Shao J."/>
            <person name="Larry D.J."/>
            <person name="Kronmiller B."/>
            <person name="Shen D."/>
            <person name="Strem M.D."/>
            <person name="Melnick R.L."/>
            <person name="Guiltinan M.J."/>
            <person name="Tyler B.M."/>
            <person name="Meinhardt L.W."/>
            <person name="Bailey B.A."/>
        </authorList>
    </citation>
    <scope>NUCLEOTIDE SEQUENCE [LARGE SCALE GENOMIC DNA]</scope>
    <source>
        <strain evidence="11">zdho120</strain>
    </source>
</reference>
<dbReference type="OrthoDB" id="126955at2759"/>
<evidence type="ECO:0000256" key="4">
    <source>
        <dbReference type="ARBA" id="ARBA00022525"/>
    </source>
</evidence>
<feature type="chain" id="PRO_5013121566" evidence="7">
    <location>
        <begin position="24"/>
        <end position="379"/>
    </location>
</feature>
<comment type="subcellular location">
    <subcellularLocation>
        <location evidence="1">Host cell</location>
    </subcellularLocation>
    <subcellularLocation>
        <location evidence="2">Secreted</location>
    </subcellularLocation>
</comment>
<evidence type="ECO:0000256" key="6">
    <source>
        <dbReference type="ARBA" id="ARBA00023026"/>
    </source>
</evidence>